<dbReference type="CDD" id="cd04182">
    <property type="entry name" value="GT_2_like_f"/>
    <property type="match status" value="1"/>
</dbReference>
<dbReference type="InterPro" id="IPR025877">
    <property type="entry name" value="MobA-like_NTP_Trfase"/>
</dbReference>
<comment type="caution">
    <text evidence="3">The sequence shown here is derived from an EMBL/GenBank/DDBJ whole genome shotgun (WGS) entry which is preliminary data.</text>
</comment>
<keyword evidence="4" id="KW-1185">Reference proteome</keyword>
<dbReference type="PANTHER" id="PTHR43777:SF1">
    <property type="entry name" value="MOLYBDENUM COFACTOR CYTIDYLYLTRANSFERASE"/>
    <property type="match status" value="1"/>
</dbReference>
<dbReference type="GO" id="GO:0016779">
    <property type="term" value="F:nucleotidyltransferase activity"/>
    <property type="evidence" value="ECO:0007669"/>
    <property type="project" value="UniProtKB-ARBA"/>
</dbReference>
<evidence type="ECO:0000313" key="4">
    <source>
        <dbReference type="Proteomes" id="UP000546173"/>
    </source>
</evidence>
<dbReference type="SUPFAM" id="SSF53448">
    <property type="entry name" value="Nucleotide-diphospho-sugar transferases"/>
    <property type="match status" value="1"/>
</dbReference>
<evidence type="ECO:0000313" key="3">
    <source>
        <dbReference type="EMBL" id="MBC2678240.1"/>
    </source>
</evidence>
<dbReference type="EMBL" id="JACMYH010000001">
    <property type="protein sequence ID" value="MBC2678240.1"/>
    <property type="molecule type" value="Genomic_DNA"/>
</dbReference>
<proteinExistence type="predicted"/>
<name>A0A7X1KTB6_9PSED</name>
<dbReference type="PANTHER" id="PTHR43777">
    <property type="entry name" value="MOLYBDENUM COFACTOR CYTIDYLYLTRANSFERASE"/>
    <property type="match status" value="1"/>
</dbReference>
<sequence>MSAITAPCALILAAGQGRRFQDAAGQGSDKLLARCSGLDGIERSVIEQVMRNLGDTLERRVLVTRAHKTQLIQLAETYGCEVVLLDSAGMGDSLRTGVEASLDADGWLVCLGDMPFVTPATFARVSQCMAPERICVAHGAQGHGHPVGFGRTFREQLLSLQGDQGARRLFAEAHTQRVACDDPGIYRDVDRPGDLVG</sequence>
<gene>
    <name evidence="3" type="ORF">H7993_07560</name>
</gene>
<organism evidence="3 4">
    <name type="scientific">Pseudomonas baltica</name>
    <dbReference type="NCBI Taxonomy" id="2762576"/>
    <lineage>
        <taxon>Bacteria</taxon>
        <taxon>Pseudomonadati</taxon>
        <taxon>Pseudomonadota</taxon>
        <taxon>Gammaproteobacteria</taxon>
        <taxon>Pseudomonadales</taxon>
        <taxon>Pseudomonadaceae</taxon>
        <taxon>Pseudomonas</taxon>
    </lineage>
</organism>
<keyword evidence="1" id="KW-0460">Magnesium</keyword>
<feature type="domain" description="MobA-like NTP transferase" evidence="2">
    <location>
        <begin position="9"/>
        <end position="173"/>
    </location>
</feature>
<dbReference type="Gene3D" id="3.90.550.10">
    <property type="entry name" value="Spore Coat Polysaccharide Biosynthesis Protein SpsA, Chain A"/>
    <property type="match status" value="1"/>
</dbReference>
<evidence type="ECO:0000256" key="1">
    <source>
        <dbReference type="ARBA" id="ARBA00022842"/>
    </source>
</evidence>
<dbReference type="RefSeq" id="WP_185793949.1">
    <property type="nucleotide sequence ID" value="NZ_JACMYH010000001.1"/>
</dbReference>
<protein>
    <submittedName>
        <fullName evidence="3">Nucleotidyltransferase family protein</fullName>
    </submittedName>
</protein>
<dbReference type="InterPro" id="IPR029044">
    <property type="entry name" value="Nucleotide-diphossugar_trans"/>
</dbReference>
<dbReference type="AlphaFoldDB" id="A0A7X1KTB6"/>
<accession>A0A7X1KTB6</accession>
<reference evidence="3 4" key="1">
    <citation type="submission" date="2020-08" db="EMBL/GenBank/DDBJ databases">
        <title>Pseudomonas sp. nov.</title>
        <authorList>
            <person name="Gieschler S."/>
            <person name="Fiedler G."/>
            <person name="Brinks E."/>
            <person name="Boehnlein C."/>
            <person name="Franz C.M.A.P."/>
            <person name="Kabisch J."/>
        </authorList>
    </citation>
    <scope>NUCLEOTIDE SEQUENCE [LARGE SCALE GENOMIC DNA]</scope>
    <source>
        <strain evidence="3 4">MBT-2</strain>
    </source>
</reference>
<dbReference type="Pfam" id="PF12804">
    <property type="entry name" value="NTP_transf_3"/>
    <property type="match status" value="1"/>
</dbReference>
<evidence type="ECO:0000259" key="2">
    <source>
        <dbReference type="Pfam" id="PF12804"/>
    </source>
</evidence>
<keyword evidence="3" id="KW-0808">Transferase</keyword>
<dbReference type="Proteomes" id="UP000546173">
    <property type="component" value="Unassembled WGS sequence"/>
</dbReference>